<evidence type="ECO:0000256" key="1">
    <source>
        <dbReference type="SAM" id="MobiDB-lite"/>
    </source>
</evidence>
<organism evidence="2">
    <name type="scientific">Tetraodon nigroviridis</name>
    <name type="common">Spotted green pufferfish</name>
    <name type="synonym">Chelonodon nigroviridis</name>
    <dbReference type="NCBI Taxonomy" id="99883"/>
    <lineage>
        <taxon>Eukaryota</taxon>
        <taxon>Metazoa</taxon>
        <taxon>Chordata</taxon>
        <taxon>Craniata</taxon>
        <taxon>Vertebrata</taxon>
        <taxon>Euteleostomi</taxon>
        <taxon>Actinopterygii</taxon>
        <taxon>Neopterygii</taxon>
        <taxon>Teleostei</taxon>
        <taxon>Neoteleostei</taxon>
        <taxon>Acanthomorphata</taxon>
        <taxon>Eupercaria</taxon>
        <taxon>Tetraodontiformes</taxon>
        <taxon>Tetradontoidea</taxon>
        <taxon>Tetraodontidae</taxon>
        <taxon>Tetraodon</taxon>
    </lineage>
</organism>
<gene>
    <name evidence="2" type="ORF">GSTENG00036168001</name>
</gene>
<feature type="compositionally biased region" description="Basic and acidic residues" evidence="1">
    <location>
        <begin position="32"/>
        <end position="76"/>
    </location>
</feature>
<dbReference type="AlphaFoldDB" id="Q4RDK2"/>
<sequence>GRSAGITSRGGKPQAAVPEEDSEAWRHKRKKPTEVSEAVERARRRREEEERRMEEQRLAACAEKLKRLNEKHRQTADPKSASASNIDAASAHEEVSSSPAATLSPVPSVPVSQSHVQIMQVPLAERVDRDVERVDRERDKAEQSVEKEDHLAHQPSPPVQRPGSKAPEPQSEEASAAEAGSVVEENKTDGTTVPIRDYFNVEDNRGGFFTP</sequence>
<dbReference type="EMBL" id="CAAE01016252">
    <property type="protein sequence ID" value="CAG13530.1"/>
    <property type="molecule type" value="Genomic_DNA"/>
</dbReference>
<feature type="region of interest" description="Disordered" evidence="1">
    <location>
        <begin position="1"/>
        <end position="211"/>
    </location>
</feature>
<evidence type="ECO:0000313" key="2">
    <source>
        <dbReference type="EMBL" id="CAG13530.1"/>
    </source>
</evidence>
<accession>Q4RDK2</accession>
<feature type="compositionally biased region" description="Low complexity" evidence="1">
    <location>
        <begin position="96"/>
        <end position="114"/>
    </location>
</feature>
<dbReference type="PANTHER" id="PTHR14038:SF6">
    <property type="entry name" value="PROTEIN PRRC2C"/>
    <property type="match status" value="1"/>
</dbReference>
<reference evidence="2" key="1">
    <citation type="journal article" date="2004" name="Nature">
        <title>Genome duplication in the teleost fish Tetraodon nigroviridis reveals the early vertebrate proto-karyotype.</title>
        <authorList>
            <person name="Jaillon O."/>
            <person name="Aury J.-M."/>
            <person name="Brunet F."/>
            <person name="Petit J.-L."/>
            <person name="Stange-Thomann N."/>
            <person name="Mauceli E."/>
            <person name="Bouneau L."/>
            <person name="Fischer C."/>
            <person name="Ozouf-Costaz C."/>
            <person name="Bernot A."/>
            <person name="Nicaud S."/>
            <person name="Jaffe D."/>
            <person name="Fisher S."/>
            <person name="Lutfalla G."/>
            <person name="Dossat C."/>
            <person name="Segurens B."/>
            <person name="Dasilva C."/>
            <person name="Salanoubat M."/>
            <person name="Levy M."/>
            <person name="Boudet N."/>
            <person name="Castellano S."/>
            <person name="Anthouard V."/>
            <person name="Jubin C."/>
            <person name="Castelli V."/>
            <person name="Katinka M."/>
            <person name="Vacherie B."/>
            <person name="Biemont C."/>
            <person name="Skalli Z."/>
            <person name="Cattolico L."/>
            <person name="Poulain J."/>
            <person name="De Berardinis V."/>
            <person name="Cruaud C."/>
            <person name="Duprat S."/>
            <person name="Brottier P."/>
            <person name="Coutanceau J.-P."/>
            <person name="Gouzy J."/>
            <person name="Parra G."/>
            <person name="Lardier G."/>
            <person name="Chapple C."/>
            <person name="McKernan K.J."/>
            <person name="McEwan P."/>
            <person name="Bosak S."/>
            <person name="Kellis M."/>
            <person name="Volff J.-N."/>
            <person name="Guigo R."/>
            <person name="Zody M.C."/>
            <person name="Mesirov J."/>
            <person name="Lindblad-Toh K."/>
            <person name="Birren B."/>
            <person name="Nusbaum C."/>
            <person name="Kahn D."/>
            <person name="Robinson-Rechavi M."/>
            <person name="Laudet V."/>
            <person name="Schachter V."/>
            <person name="Quetier F."/>
            <person name="Saurin W."/>
            <person name="Scarpelli C."/>
            <person name="Wincker P."/>
            <person name="Lander E.S."/>
            <person name="Weissenbach J."/>
            <person name="Roest Crollius H."/>
        </authorList>
    </citation>
    <scope>NUCLEOTIDE SEQUENCE [LARGE SCALE GENOMIC DNA]</scope>
</reference>
<dbReference type="InterPro" id="IPR033184">
    <property type="entry name" value="PRRC2"/>
</dbReference>
<name>Q4RDK2_TETNG</name>
<reference evidence="2" key="2">
    <citation type="submission" date="2004-02" db="EMBL/GenBank/DDBJ databases">
        <authorList>
            <consortium name="Genoscope"/>
            <consortium name="Whitehead Institute Centre for Genome Research"/>
        </authorList>
    </citation>
    <scope>NUCLEOTIDE SEQUENCE</scope>
</reference>
<feature type="non-terminal residue" evidence="2">
    <location>
        <position position="1"/>
    </location>
</feature>
<dbReference type="KEGG" id="tng:GSTEN00036168G001"/>
<dbReference type="PANTHER" id="PTHR14038">
    <property type="entry name" value="BAT2 HLA-B-ASSOCIATED TRANSCRIPT 2"/>
    <property type="match status" value="1"/>
</dbReference>
<protein>
    <submittedName>
        <fullName evidence="2">Chromosome undetermined SCAF16252, whole genome shotgun sequence</fullName>
    </submittedName>
</protein>
<proteinExistence type="predicted"/>
<feature type="compositionally biased region" description="Low complexity" evidence="1">
    <location>
        <begin position="166"/>
        <end position="183"/>
    </location>
</feature>
<feature type="compositionally biased region" description="Basic and acidic residues" evidence="1">
    <location>
        <begin position="125"/>
        <end position="152"/>
    </location>
</feature>
<feature type="compositionally biased region" description="Low complexity" evidence="1">
    <location>
        <begin position="80"/>
        <end position="89"/>
    </location>
</feature>
<dbReference type="GO" id="GO:0030154">
    <property type="term" value="P:cell differentiation"/>
    <property type="evidence" value="ECO:0007669"/>
    <property type="project" value="TreeGrafter"/>
</dbReference>